<keyword evidence="1" id="KW-1133">Transmembrane helix</keyword>
<reference evidence="3 4" key="1">
    <citation type="submission" date="2018-06" db="EMBL/GenBank/DDBJ databases">
        <title>The Genome of Cuscuta australis (Dodder) Provides Insight into the Evolution of Plant Parasitism.</title>
        <authorList>
            <person name="Liu H."/>
        </authorList>
    </citation>
    <scope>NUCLEOTIDE SEQUENCE [LARGE SCALE GENOMIC DNA]</scope>
    <source>
        <strain evidence="4">cv. Yunnan</strain>
        <tissue evidence="3">Vines</tissue>
    </source>
</reference>
<dbReference type="InterPro" id="IPR001810">
    <property type="entry name" value="F-box_dom"/>
</dbReference>
<name>A0A328DWS0_9ASTE</name>
<evidence type="ECO:0000259" key="2">
    <source>
        <dbReference type="Pfam" id="PF00646"/>
    </source>
</evidence>
<sequence length="259" mass="30001">MAKTVKLDDDLVAEIISRLPFKLAIQCKLISKRFNSWISNPKFSQTLFQHDRKVWTLALPPTSFDVSCDLQKIFRDLIIIPHRLVQSKETCALYSVFVLAVCRGLLLLVFPGVGMFCVFNPITRAHQLIPYRGHYSLERLGDAGLFVDYPASDLYKLVTVEWLDEGKGYSFHVFSSSSKERFGLWRQVQIRMIPSSSKDIKPPPPAYVQDDSLHWLNSDIRVLAFDAKREEATFLDPPPEFVNHIRKYLNPKGRRRRFR</sequence>
<organism evidence="3 4">
    <name type="scientific">Cuscuta australis</name>
    <dbReference type="NCBI Taxonomy" id="267555"/>
    <lineage>
        <taxon>Eukaryota</taxon>
        <taxon>Viridiplantae</taxon>
        <taxon>Streptophyta</taxon>
        <taxon>Embryophyta</taxon>
        <taxon>Tracheophyta</taxon>
        <taxon>Spermatophyta</taxon>
        <taxon>Magnoliopsida</taxon>
        <taxon>eudicotyledons</taxon>
        <taxon>Gunneridae</taxon>
        <taxon>Pentapetalae</taxon>
        <taxon>asterids</taxon>
        <taxon>lamiids</taxon>
        <taxon>Solanales</taxon>
        <taxon>Convolvulaceae</taxon>
        <taxon>Cuscuteae</taxon>
        <taxon>Cuscuta</taxon>
        <taxon>Cuscuta subgen. Grammica</taxon>
        <taxon>Cuscuta sect. Cleistogrammica</taxon>
    </lineage>
</organism>
<dbReference type="InterPro" id="IPR036047">
    <property type="entry name" value="F-box-like_dom_sf"/>
</dbReference>
<dbReference type="AlphaFoldDB" id="A0A328DWS0"/>
<protein>
    <recommendedName>
        <fullName evidence="2">F-box domain-containing protein</fullName>
    </recommendedName>
</protein>
<dbReference type="EMBL" id="NQVE01000067">
    <property type="protein sequence ID" value="RAL50152.1"/>
    <property type="molecule type" value="Genomic_DNA"/>
</dbReference>
<feature type="domain" description="F-box" evidence="2">
    <location>
        <begin position="7"/>
        <end position="43"/>
    </location>
</feature>
<dbReference type="SUPFAM" id="SSF81383">
    <property type="entry name" value="F-box domain"/>
    <property type="match status" value="1"/>
</dbReference>
<dbReference type="Proteomes" id="UP000249390">
    <property type="component" value="Unassembled WGS sequence"/>
</dbReference>
<comment type="caution">
    <text evidence="3">The sequence shown here is derived from an EMBL/GenBank/DDBJ whole genome shotgun (WGS) entry which is preliminary data.</text>
</comment>
<evidence type="ECO:0000256" key="1">
    <source>
        <dbReference type="SAM" id="Phobius"/>
    </source>
</evidence>
<evidence type="ECO:0000313" key="3">
    <source>
        <dbReference type="EMBL" id="RAL50152.1"/>
    </source>
</evidence>
<evidence type="ECO:0000313" key="4">
    <source>
        <dbReference type="Proteomes" id="UP000249390"/>
    </source>
</evidence>
<dbReference type="Pfam" id="PF00646">
    <property type="entry name" value="F-box"/>
    <property type="match status" value="1"/>
</dbReference>
<gene>
    <name evidence="3" type="ORF">DM860_007826</name>
</gene>
<accession>A0A328DWS0</accession>
<dbReference type="PANTHER" id="PTHR31672">
    <property type="entry name" value="BNACNNG10540D PROTEIN"/>
    <property type="match status" value="1"/>
</dbReference>
<keyword evidence="1" id="KW-0472">Membrane</keyword>
<keyword evidence="4" id="KW-1185">Reference proteome</keyword>
<keyword evidence="1" id="KW-0812">Transmembrane</keyword>
<proteinExistence type="predicted"/>
<dbReference type="InterPro" id="IPR050796">
    <property type="entry name" value="SCF_F-box_component"/>
</dbReference>
<feature type="transmembrane region" description="Helical" evidence="1">
    <location>
        <begin position="92"/>
        <end position="119"/>
    </location>
</feature>